<dbReference type="PANTHER" id="PTHR37024">
    <property type="entry name" value="TYPE VI SECRETION SYSTEM DUF2094 AND IMPA-RELATED DOMAIN PROTEIN"/>
    <property type="match status" value="1"/>
</dbReference>
<proteinExistence type="predicted"/>
<name>A0A6N3AHK9_9ENTR</name>
<dbReference type="EMBL" id="CACRTZ010000004">
    <property type="protein sequence ID" value="VYT91041.1"/>
    <property type="molecule type" value="Genomic_DNA"/>
</dbReference>
<evidence type="ECO:0000313" key="4">
    <source>
        <dbReference type="EMBL" id="VYT91041.1"/>
    </source>
</evidence>
<organism evidence="4">
    <name type="scientific">Phytobacter massiliensis</name>
    <dbReference type="NCBI Taxonomy" id="1485952"/>
    <lineage>
        <taxon>Bacteria</taxon>
        <taxon>Pseudomonadati</taxon>
        <taxon>Pseudomonadota</taxon>
        <taxon>Gammaproteobacteria</taxon>
        <taxon>Enterobacterales</taxon>
        <taxon>Enterobacteriaceae</taxon>
        <taxon>Phytobacter</taxon>
    </lineage>
</organism>
<evidence type="ECO:0000259" key="3">
    <source>
        <dbReference type="Pfam" id="PF12486"/>
    </source>
</evidence>
<dbReference type="Pfam" id="PF06812">
    <property type="entry name" value="ImpA_N"/>
    <property type="match status" value="1"/>
</dbReference>
<dbReference type="PANTHER" id="PTHR37024:SF5">
    <property type="entry name" value="IMPA N-TERMINAL DOMAIN-CONTAINING PROTEIN"/>
    <property type="match status" value="1"/>
</dbReference>
<protein>
    <submittedName>
        <fullName evidence="4">ImpA domain protein</fullName>
    </submittedName>
</protein>
<accession>A0A6N3AHK9</accession>
<sequence>MRFNYPGGDPRRFNEFETLRSEIGKLSQTTRPPLDWAQIDVCARSLFEQNGVDLLSACYFSLARTHIHGLRGFVESCELISALICQHWDDAFWPPEPQARIDALDWFNVRTGHLIRRQSFSIEQLSLLKRAEKALENIADKLQQVPLKKLSRIENLFYFVQNVVDTLEKPHPGLERAISIPPPSPRPPLAQPKVHPSPSRERGHWRFFGLGALCSAIVASLFYYIQVQHQNAVAKVVGPSLEWFSLEKPSVPDDVLLTGHSRRIQQEDIVILAQYRQQLNSLTHFSPRSSWIYGENLVRTSQEWWPDLQTQHQLEDFWAQYLNTQAAYPVTIDGYYQIQGLLSELITQLDKASRQDKYITVTYLRTMLQRMQAVQQNNVPVEEWLRKAEELKKKGLPLTPEIQRQLDQQLKTISARYYLAGTDRRDTE</sequence>
<feature type="domain" description="ImpA N-terminal" evidence="2">
    <location>
        <begin position="7"/>
        <end position="108"/>
    </location>
</feature>
<evidence type="ECO:0000256" key="1">
    <source>
        <dbReference type="SAM" id="MobiDB-lite"/>
    </source>
</evidence>
<dbReference type="OrthoDB" id="5579595at2"/>
<reference evidence="4" key="1">
    <citation type="submission" date="2019-11" db="EMBL/GenBank/DDBJ databases">
        <authorList>
            <person name="Feng L."/>
        </authorList>
    </citation>
    <scope>NUCLEOTIDE SEQUENCE</scope>
    <source>
        <strain evidence="4">EMassiliensisLFYP7</strain>
    </source>
</reference>
<feature type="region of interest" description="Disordered" evidence="1">
    <location>
        <begin position="174"/>
        <end position="198"/>
    </location>
</feature>
<dbReference type="RefSeq" id="WP_052332747.1">
    <property type="nucleotide sequence ID" value="NZ_CABKSF010000005.1"/>
</dbReference>
<dbReference type="InterPro" id="IPR010657">
    <property type="entry name" value="ImpA_N"/>
</dbReference>
<gene>
    <name evidence="4" type="ORF">EMLFYP7_00925</name>
</gene>
<evidence type="ECO:0000259" key="2">
    <source>
        <dbReference type="Pfam" id="PF06812"/>
    </source>
</evidence>
<dbReference type="InterPro" id="IPR021069">
    <property type="entry name" value="ImpA_C"/>
</dbReference>
<dbReference type="Pfam" id="PF12486">
    <property type="entry name" value="VasL"/>
    <property type="match status" value="1"/>
</dbReference>
<feature type="domain" description="ImpA C-terminal" evidence="3">
    <location>
        <begin position="275"/>
        <end position="419"/>
    </location>
</feature>
<feature type="compositionally biased region" description="Pro residues" evidence="1">
    <location>
        <begin position="180"/>
        <end position="190"/>
    </location>
</feature>
<dbReference type="AlphaFoldDB" id="A0A6N3AHK9"/>